<dbReference type="Pfam" id="PF04453">
    <property type="entry name" value="LptD"/>
    <property type="match status" value="1"/>
</dbReference>
<keyword evidence="6" id="KW-1185">Reference proteome</keyword>
<proteinExistence type="inferred from homology"/>
<name>A0ABU3B5Y4_9GAMM</name>
<keyword evidence="1 2" id="KW-0998">Cell outer membrane</keyword>
<dbReference type="PANTHER" id="PTHR30189">
    <property type="entry name" value="LPS-ASSEMBLY PROTEIN"/>
    <property type="match status" value="1"/>
</dbReference>
<dbReference type="InterPro" id="IPR050218">
    <property type="entry name" value="LptD"/>
</dbReference>
<feature type="chain" id="PRO_5044901320" description="LPS-assembly protein LptD" evidence="2">
    <location>
        <begin position="24"/>
        <end position="735"/>
    </location>
</feature>
<organism evidence="5 6">
    <name type="scientific">Spectribacter acetivorans</name>
    <dbReference type="NCBI Taxonomy" id="3075603"/>
    <lineage>
        <taxon>Bacteria</taxon>
        <taxon>Pseudomonadati</taxon>
        <taxon>Pseudomonadota</taxon>
        <taxon>Gammaproteobacteria</taxon>
        <taxon>Salinisphaerales</taxon>
        <taxon>Salinisphaeraceae</taxon>
        <taxon>Spectribacter</taxon>
    </lineage>
</organism>
<feature type="domain" description="LPS-assembly protein LptD central" evidence="4">
    <location>
        <begin position="184"/>
        <end position="261"/>
    </location>
</feature>
<accession>A0ABU3B5Y4</accession>
<protein>
    <recommendedName>
        <fullName evidence="2">LPS-assembly protein LptD</fullName>
    </recommendedName>
</protein>
<dbReference type="HAMAP" id="MF_01411">
    <property type="entry name" value="LPS_assembly_LptD"/>
    <property type="match status" value="1"/>
</dbReference>
<dbReference type="PANTHER" id="PTHR30189:SF1">
    <property type="entry name" value="LPS-ASSEMBLY PROTEIN LPTD"/>
    <property type="match status" value="1"/>
</dbReference>
<dbReference type="InterPro" id="IPR020889">
    <property type="entry name" value="LipoPS_assembly_LptD"/>
</dbReference>
<dbReference type="InterPro" id="IPR007543">
    <property type="entry name" value="LptD_C"/>
</dbReference>
<evidence type="ECO:0000313" key="6">
    <source>
        <dbReference type="Proteomes" id="UP001259982"/>
    </source>
</evidence>
<dbReference type="RefSeq" id="WP_311657452.1">
    <property type="nucleotide sequence ID" value="NZ_JAVRHY010000003.1"/>
</dbReference>
<sequence length="735" mass="81457" precursor="true">MTGVENIRRWRHFILIATLPASAASAGICPLPPGIPAAEPGANAEVTADQAILDGPLATVTGNVRLEQAGQALTAPALEYDGSAQRVIANDGLRYRGRGIQLSAEQADVRLDSGMGEFIGTDYALTTNGGRGQAASVAALGGENYRLTDTTYTTCAGDEPAWQLAADRIELDRNRGRGEAFDTVLRVGGIPLFYTPYLNFPIDDERHTGLLTPTLGYSSDDGAELALPYYINIAPNYDATITPRLLSRRGLQLGGEFRYLHAHHRGEVAGEYLPSDQRFGDDRSLLRANHEGRFGRYVGLQVDATRVSDEAYFEDLGTTLSGTSQSQLQRLMRLTLAAPGVRAAVLAQDYQPVLADTLNNRPDPFERLPAAQISLLTPNRGPQLGLDAEVVRFDRDNAIPTRRTDLRPRLLWQHDALGWFARGEAAYRHTRYRPDTGPTLERDIGSGSLDVGLRLRRRMDNGWLQTLEPRLFYLYTGYEDQSALPLFDTAVADLHFHRLFARNRFVGVDRVGDANQLTAGVTTRFIEPESGRDVLSLGLGRVFGFRDLAVNAPVTGVIGYDDQDSDVVATAAYKPTRHWESRLALQASPGDDRINRASVRIGYDDGPDRHASLGYRYFRDLRQLPGGTTETLEQVDLRLAWRIDEQWQVINRWNYSLESRQSVEMLAGIGYRPSCCWATRVAFRRFVRDASGERGSALLLQVELTGLGRFGDEIWGLLDRDIVPAGSQFTNLRYR</sequence>
<evidence type="ECO:0000313" key="5">
    <source>
        <dbReference type="EMBL" id="MDT0617598.1"/>
    </source>
</evidence>
<reference evidence="5 6" key="1">
    <citation type="submission" date="2023-09" db="EMBL/GenBank/DDBJ databases">
        <authorList>
            <person name="Rey-Velasco X."/>
        </authorList>
    </citation>
    <scope>NUCLEOTIDE SEQUENCE [LARGE SCALE GENOMIC DNA]</scope>
    <source>
        <strain evidence="5 6">P385</strain>
    </source>
</reference>
<dbReference type="Proteomes" id="UP001259982">
    <property type="component" value="Unassembled WGS sequence"/>
</dbReference>
<gene>
    <name evidence="2" type="primary">lptD</name>
    <name evidence="5" type="ORF">RM531_03855</name>
</gene>
<dbReference type="Pfam" id="PF19838">
    <property type="entry name" value="LptD_2"/>
    <property type="match status" value="1"/>
</dbReference>
<feature type="signal peptide" evidence="2">
    <location>
        <begin position="1"/>
        <end position="23"/>
    </location>
</feature>
<comment type="function">
    <text evidence="2">Together with LptE, is involved in the assembly of lipopolysaccharide (LPS) at the surface of the outer membrane.</text>
</comment>
<evidence type="ECO:0000256" key="2">
    <source>
        <dbReference type="HAMAP-Rule" id="MF_01411"/>
    </source>
</evidence>
<comment type="caution">
    <text evidence="2">Lacks conserved residue(s) required for the propagation of feature annotation.</text>
</comment>
<comment type="subunit">
    <text evidence="2">Component of the lipopolysaccharide transport and assembly complex. Interacts with LptE and LptA.</text>
</comment>
<dbReference type="InterPro" id="IPR045659">
    <property type="entry name" value="LptD_2"/>
</dbReference>
<dbReference type="EMBL" id="JAVRHY010000003">
    <property type="protein sequence ID" value="MDT0617598.1"/>
    <property type="molecule type" value="Genomic_DNA"/>
</dbReference>
<keyword evidence="2" id="KW-0732">Signal</keyword>
<keyword evidence="2" id="KW-0472">Membrane</keyword>
<comment type="similarity">
    <text evidence="2">Belongs to the LptD family.</text>
</comment>
<comment type="subcellular location">
    <subcellularLocation>
        <location evidence="2">Cell outer membrane</location>
    </subcellularLocation>
</comment>
<evidence type="ECO:0000256" key="1">
    <source>
        <dbReference type="ARBA" id="ARBA00023237"/>
    </source>
</evidence>
<evidence type="ECO:0000259" key="4">
    <source>
        <dbReference type="Pfam" id="PF19838"/>
    </source>
</evidence>
<feature type="domain" description="LptD C-terminal" evidence="3">
    <location>
        <begin position="282"/>
        <end position="647"/>
    </location>
</feature>
<comment type="caution">
    <text evidence="5">The sequence shown here is derived from an EMBL/GenBank/DDBJ whole genome shotgun (WGS) entry which is preliminary data.</text>
</comment>
<evidence type="ECO:0000259" key="3">
    <source>
        <dbReference type="Pfam" id="PF04453"/>
    </source>
</evidence>